<dbReference type="EMBL" id="SMKW01000070">
    <property type="protein sequence ID" value="TDD40338.1"/>
    <property type="molecule type" value="Genomic_DNA"/>
</dbReference>
<evidence type="ECO:0000313" key="2">
    <source>
        <dbReference type="Proteomes" id="UP000294947"/>
    </source>
</evidence>
<name>A0A4R4Y7D8_9PSEU</name>
<keyword evidence="2" id="KW-1185">Reference proteome</keyword>
<evidence type="ECO:0000313" key="1">
    <source>
        <dbReference type="EMBL" id="TDD40338.1"/>
    </source>
</evidence>
<gene>
    <name evidence="1" type="ORF">E1288_35390</name>
</gene>
<protein>
    <submittedName>
        <fullName evidence="1">Uncharacterized protein</fullName>
    </submittedName>
</protein>
<dbReference type="AlphaFoldDB" id="A0A4R4Y7D8"/>
<dbReference type="Proteomes" id="UP000294947">
    <property type="component" value="Unassembled WGS sequence"/>
</dbReference>
<accession>A0A4R4Y7D8</accession>
<organism evidence="1 2">
    <name type="scientific">Saccharopolyspora elongata</name>
    <dbReference type="NCBI Taxonomy" id="2530387"/>
    <lineage>
        <taxon>Bacteria</taxon>
        <taxon>Bacillati</taxon>
        <taxon>Actinomycetota</taxon>
        <taxon>Actinomycetes</taxon>
        <taxon>Pseudonocardiales</taxon>
        <taxon>Pseudonocardiaceae</taxon>
        <taxon>Saccharopolyspora</taxon>
    </lineage>
</organism>
<dbReference type="OrthoDB" id="9987086at2"/>
<sequence>MSLICCSRTERGKACPDTAALIGVGKRECPKRLNRKGLSTGAGRAGGPARSSEEALVIGVERRGRVIRGCCSFDQPGASLGGVA</sequence>
<comment type="caution">
    <text evidence="1">The sequence shown here is derived from an EMBL/GenBank/DDBJ whole genome shotgun (WGS) entry which is preliminary data.</text>
</comment>
<proteinExistence type="predicted"/>
<reference evidence="1 2" key="1">
    <citation type="submission" date="2019-03" db="EMBL/GenBank/DDBJ databases">
        <title>Draft genome sequences of novel Actinobacteria.</title>
        <authorList>
            <person name="Sahin N."/>
            <person name="Ay H."/>
            <person name="Saygin H."/>
        </authorList>
    </citation>
    <scope>NUCLEOTIDE SEQUENCE [LARGE SCALE GENOMIC DNA]</scope>
    <source>
        <strain evidence="1 2">7K502</strain>
    </source>
</reference>